<accession>E0RYK8</accession>
<keyword evidence="2" id="KW-0444">Lipid biosynthesis</keyword>
<sequence length="241" mass="28549">MRNYYHTIIINIFRIIYYVLKSRIWIRHKDKHSEEARYKLANEMVTKMNRSSGYKTIGYGLENLPKEGGYMLYPNHQGKYDVLGIFNTHEKPLSFIMDEKRSHIILVREFLDLVDGKRLEMDNPRQTIEVFREMAEELQSGRKFILFPEGGYKENNNNVVESFKPGSFKLAKMSKVPIVPVALVDSYKVYNSDEHYGPVTTYVYYLEPIMYEEYKDLKTQEIARIVEKRIKDKIAEHLAKQ</sequence>
<dbReference type="Pfam" id="PF01553">
    <property type="entry name" value="Acyltransferase"/>
    <property type="match status" value="1"/>
</dbReference>
<evidence type="ECO:0000256" key="5">
    <source>
        <dbReference type="ARBA" id="ARBA00023315"/>
    </source>
</evidence>
<dbReference type="PANTHER" id="PTHR10434:SF64">
    <property type="entry name" value="1-ACYL-SN-GLYCEROL-3-PHOSPHATE ACYLTRANSFERASE-RELATED"/>
    <property type="match status" value="1"/>
</dbReference>
<comment type="pathway">
    <text evidence="1">Lipid metabolism.</text>
</comment>
<dbReference type="EMBL" id="CP001810">
    <property type="protein sequence ID" value="ADL33089.1"/>
    <property type="molecule type" value="Genomic_DNA"/>
</dbReference>
<reference evidence="7 8" key="1">
    <citation type="journal article" date="2010" name="PLoS ONE">
        <title>The glycobiome of the rumen bacterium Butyrivibrio proteoclasticus B316(T) highlights adaptation to a polysaccharide-rich environment.</title>
        <authorList>
            <person name="Kelly W.J."/>
            <person name="Leahy S.C."/>
            <person name="Altermann E."/>
            <person name="Yeoman C.J."/>
            <person name="Dunne J.C."/>
            <person name="Kong Z."/>
            <person name="Pacheco D.M."/>
            <person name="Li D."/>
            <person name="Noel S.J."/>
            <person name="Moon C.D."/>
            <person name="Cookson A.L."/>
            <person name="Attwood G.T."/>
        </authorList>
    </citation>
    <scope>NUCLEOTIDE SEQUENCE [LARGE SCALE GENOMIC DNA]</scope>
    <source>
        <strain evidence="8">ATCC 51982 / DSM 14932 / B316</strain>
    </source>
</reference>
<evidence type="ECO:0000256" key="4">
    <source>
        <dbReference type="ARBA" id="ARBA00023098"/>
    </source>
</evidence>
<dbReference type="PANTHER" id="PTHR10434">
    <property type="entry name" value="1-ACYL-SN-GLYCEROL-3-PHOSPHATE ACYLTRANSFERASE"/>
    <property type="match status" value="1"/>
</dbReference>
<evidence type="ECO:0000256" key="2">
    <source>
        <dbReference type="ARBA" id="ARBA00022516"/>
    </source>
</evidence>
<dbReference type="GO" id="GO:0003841">
    <property type="term" value="F:1-acylglycerol-3-phosphate O-acyltransferase activity"/>
    <property type="evidence" value="ECO:0007669"/>
    <property type="project" value="UniProtKB-EC"/>
</dbReference>
<evidence type="ECO:0000256" key="3">
    <source>
        <dbReference type="ARBA" id="ARBA00022679"/>
    </source>
</evidence>
<dbReference type="InterPro" id="IPR002123">
    <property type="entry name" value="Plipid/glycerol_acylTrfase"/>
</dbReference>
<keyword evidence="4" id="KW-0443">Lipid metabolism</keyword>
<keyword evidence="3 7" id="KW-0808">Transferase</keyword>
<evidence type="ECO:0000313" key="7">
    <source>
        <dbReference type="EMBL" id="ADL33089.1"/>
    </source>
</evidence>
<gene>
    <name evidence="7" type="primary">plsC1</name>
    <name evidence="7" type="ordered locus">bpr_I0341</name>
</gene>
<feature type="domain" description="Phospholipid/glycerol acyltransferase" evidence="6">
    <location>
        <begin position="70"/>
        <end position="186"/>
    </location>
</feature>
<proteinExistence type="predicted"/>
<dbReference type="GO" id="GO:0006654">
    <property type="term" value="P:phosphatidic acid biosynthetic process"/>
    <property type="evidence" value="ECO:0007669"/>
    <property type="project" value="TreeGrafter"/>
</dbReference>
<keyword evidence="8" id="KW-1185">Reference proteome</keyword>
<dbReference type="RefSeq" id="WP_013279746.1">
    <property type="nucleotide sequence ID" value="NC_014387.1"/>
</dbReference>
<dbReference type="Proteomes" id="UP000001299">
    <property type="component" value="Chromosome 1"/>
</dbReference>
<dbReference type="SMART" id="SM00563">
    <property type="entry name" value="PlsC"/>
    <property type="match status" value="1"/>
</dbReference>
<dbReference type="SUPFAM" id="SSF69593">
    <property type="entry name" value="Glycerol-3-phosphate (1)-acyltransferase"/>
    <property type="match status" value="1"/>
</dbReference>
<protein>
    <submittedName>
        <fullName evidence="7">1-acyl-sn-glycerol-3-phosphate acyltransferase PlsC1</fullName>
        <ecNumber evidence="7">2.3.1.51</ecNumber>
    </submittedName>
</protein>
<evidence type="ECO:0000313" key="8">
    <source>
        <dbReference type="Proteomes" id="UP000001299"/>
    </source>
</evidence>
<evidence type="ECO:0000259" key="6">
    <source>
        <dbReference type="SMART" id="SM00563"/>
    </source>
</evidence>
<dbReference type="CDD" id="cd07989">
    <property type="entry name" value="LPLAT_AGPAT-like"/>
    <property type="match status" value="1"/>
</dbReference>
<dbReference type="STRING" id="515622.bpr_I0341"/>
<evidence type="ECO:0000256" key="1">
    <source>
        <dbReference type="ARBA" id="ARBA00005189"/>
    </source>
</evidence>
<dbReference type="EC" id="2.3.1.51" evidence="7"/>
<organism evidence="7 8">
    <name type="scientific">Butyrivibrio proteoclasticus (strain ATCC 51982 / DSM 14932 / B316)</name>
    <name type="common">Clostridium proteoclasticum</name>
    <dbReference type="NCBI Taxonomy" id="515622"/>
    <lineage>
        <taxon>Bacteria</taxon>
        <taxon>Bacillati</taxon>
        <taxon>Bacillota</taxon>
        <taxon>Clostridia</taxon>
        <taxon>Lachnospirales</taxon>
        <taxon>Lachnospiraceae</taxon>
        <taxon>Butyrivibrio</taxon>
    </lineage>
</organism>
<dbReference type="KEGG" id="bpb:bpr_I0341"/>
<dbReference type="eggNOG" id="COG0204">
    <property type="taxonomic scope" value="Bacteria"/>
</dbReference>
<dbReference type="AlphaFoldDB" id="E0RYK8"/>
<keyword evidence="5 7" id="KW-0012">Acyltransferase</keyword>
<name>E0RYK8_BUTPB</name>
<dbReference type="HOGENOM" id="CLU_027938_6_1_9"/>